<evidence type="ECO:0000259" key="2">
    <source>
        <dbReference type="PROSITE" id="PS50934"/>
    </source>
</evidence>
<dbReference type="Gene3D" id="1.10.10.10">
    <property type="entry name" value="Winged helix-like DNA-binding domain superfamily/Winged helix DNA-binding domain"/>
    <property type="match status" value="1"/>
</dbReference>
<evidence type="ECO:0000313" key="3">
    <source>
        <dbReference type="EMBL" id="KAF2711215.1"/>
    </source>
</evidence>
<accession>A0A6G1KF89</accession>
<feature type="region of interest" description="Disordered" evidence="1">
    <location>
        <begin position="202"/>
        <end position="287"/>
    </location>
</feature>
<dbReference type="PANTHER" id="PTHR12374">
    <property type="entry name" value="TRANSCRIPTIONAL ADAPTOR 2 ADA2 -RELATED"/>
    <property type="match status" value="1"/>
</dbReference>
<dbReference type="SUPFAM" id="SSF46689">
    <property type="entry name" value="Homeodomain-like"/>
    <property type="match status" value="1"/>
</dbReference>
<evidence type="ECO:0000313" key="4">
    <source>
        <dbReference type="Proteomes" id="UP000799428"/>
    </source>
</evidence>
<sequence>MANLTYKTPPSNRLTVSSLLSPPEMKRMESFGSTIGPSIAPSSFSSFNSESSNPSTMDDRVRPFQAAAPAPAPAPAAAVPAPLSNRDAYASPPISPYDTQSQKASLECADGDARDPQLFVPSDATTAIALDEPLFPQEPVDPVAQKLITQHMKSPSFASLQSKPAREDYELAVSFVSTVYQSYNKNPRAWWVQERAFDQRYGRPSGVQKRPTLKKLAPAPSSGPRRQKVALPRLPRAPRPPKRTPVARVHDSFDVFPMSASPKPARPATNRDDTDYNSLPDFSPSLDTLPKGNSKVLKADWKGQVLDLSNDPDRHLLHEAELNLASTLRLTCATYLCSKRRIFQARVDTLRIGKEFRKTDAQQACKIDVNKASKLWQAYDKVGWFNKDLFRRFG</sequence>
<dbReference type="PANTHER" id="PTHR12374:SF21">
    <property type="entry name" value="SWIRM DOMAIN-CONTAINING PROTEIN FUN19-RELATED"/>
    <property type="match status" value="1"/>
</dbReference>
<dbReference type="OrthoDB" id="5598695at2759"/>
<proteinExistence type="predicted"/>
<name>A0A6G1KF89_9PLEO</name>
<feature type="compositionally biased region" description="Low complexity" evidence="1">
    <location>
        <begin position="41"/>
        <end position="55"/>
    </location>
</feature>
<dbReference type="Proteomes" id="UP000799428">
    <property type="component" value="Unassembled WGS sequence"/>
</dbReference>
<reference evidence="3" key="1">
    <citation type="journal article" date="2020" name="Stud. Mycol.">
        <title>101 Dothideomycetes genomes: a test case for predicting lifestyles and emergence of pathogens.</title>
        <authorList>
            <person name="Haridas S."/>
            <person name="Albert R."/>
            <person name="Binder M."/>
            <person name="Bloem J."/>
            <person name="Labutti K."/>
            <person name="Salamov A."/>
            <person name="Andreopoulos B."/>
            <person name="Baker S."/>
            <person name="Barry K."/>
            <person name="Bills G."/>
            <person name="Bluhm B."/>
            <person name="Cannon C."/>
            <person name="Castanera R."/>
            <person name="Culley D."/>
            <person name="Daum C."/>
            <person name="Ezra D."/>
            <person name="Gonzalez J."/>
            <person name="Henrissat B."/>
            <person name="Kuo A."/>
            <person name="Liang C."/>
            <person name="Lipzen A."/>
            <person name="Lutzoni F."/>
            <person name="Magnuson J."/>
            <person name="Mondo S."/>
            <person name="Nolan M."/>
            <person name="Ohm R."/>
            <person name="Pangilinan J."/>
            <person name="Park H.-J."/>
            <person name="Ramirez L."/>
            <person name="Alfaro M."/>
            <person name="Sun H."/>
            <person name="Tritt A."/>
            <person name="Yoshinaga Y."/>
            <person name="Zwiers L.-H."/>
            <person name="Turgeon B."/>
            <person name="Goodwin S."/>
            <person name="Spatafora J."/>
            <person name="Crous P."/>
            <person name="Grigoriev I."/>
        </authorList>
    </citation>
    <scope>NUCLEOTIDE SEQUENCE</scope>
    <source>
        <strain evidence="3">CBS 279.74</strain>
    </source>
</reference>
<dbReference type="EMBL" id="MU005768">
    <property type="protein sequence ID" value="KAF2711215.1"/>
    <property type="molecule type" value="Genomic_DNA"/>
</dbReference>
<keyword evidence="4" id="KW-1185">Reference proteome</keyword>
<dbReference type="InterPro" id="IPR007526">
    <property type="entry name" value="SWIRM"/>
</dbReference>
<dbReference type="GO" id="GO:0003713">
    <property type="term" value="F:transcription coactivator activity"/>
    <property type="evidence" value="ECO:0007669"/>
    <property type="project" value="TreeGrafter"/>
</dbReference>
<dbReference type="InterPro" id="IPR036388">
    <property type="entry name" value="WH-like_DNA-bd_sf"/>
</dbReference>
<dbReference type="GO" id="GO:0006357">
    <property type="term" value="P:regulation of transcription by RNA polymerase II"/>
    <property type="evidence" value="ECO:0007669"/>
    <property type="project" value="TreeGrafter"/>
</dbReference>
<feature type="domain" description="SWIRM" evidence="2">
    <location>
        <begin position="297"/>
        <end position="394"/>
    </location>
</feature>
<feature type="compositionally biased region" description="Polar residues" evidence="1">
    <location>
        <begin position="1"/>
        <end position="20"/>
    </location>
</feature>
<dbReference type="GO" id="GO:0006338">
    <property type="term" value="P:chromatin remodeling"/>
    <property type="evidence" value="ECO:0007669"/>
    <property type="project" value="TreeGrafter"/>
</dbReference>
<dbReference type="GO" id="GO:0003682">
    <property type="term" value="F:chromatin binding"/>
    <property type="evidence" value="ECO:0007669"/>
    <property type="project" value="TreeGrafter"/>
</dbReference>
<feature type="region of interest" description="Disordered" evidence="1">
    <location>
        <begin position="1"/>
        <end position="106"/>
    </location>
</feature>
<dbReference type="Pfam" id="PF04433">
    <property type="entry name" value="SWIRM"/>
    <property type="match status" value="1"/>
</dbReference>
<evidence type="ECO:0000256" key="1">
    <source>
        <dbReference type="SAM" id="MobiDB-lite"/>
    </source>
</evidence>
<organism evidence="3 4">
    <name type="scientific">Pleomassaria siparia CBS 279.74</name>
    <dbReference type="NCBI Taxonomy" id="1314801"/>
    <lineage>
        <taxon>Eukaryota</taxon>
        <taxon>Fungi</taxon>
        <taxon>Dikarya</taxon>
        <taxon>Ascomycota</taxon>
        <taxon>Pezizomycotina</taxon>
        <taxon>Dothideomycetes</taxon>
        <taxon>Pleosporomycetidae</taxon>
        <taxon>Pleosporales</taxon>
        <taxon>Pleomassariaceae</taxon>
        <taxon>Pleomassaria</taxon>
    </lineage>
</organism>
<dbReference type="PROSITE" id="PS50934">
    <property type="entry name" value="SWIRM"/>
    <property type="match status" value="1"/>
</dbReference>
<dbReference type="InterPro" id="IPR009057">
    <property type="entry name" value="Homeodomain-like_sf"/>
</dbReference>
<dbReference type="AlphaFoldDB" id="A0A6G1KF89"/>
<protein>
    <recommendedName>
        <fullName evidence="2">SWIRM domain-containing protein</fullName>
    </recommendedName>
</protein>
<dbReference type="FunFam" id="1.10.10.10:FF:000087">
    <property type="entry name" value="Transcriptional adapter 2"/>
    <property type="match status" value="1"/>
</dbReference>
<dbReference type="GO" id="GO:0070210">
    <property type="term" value="C:Rpd3L-Expanded complex"/>
    <property type="evidence" value="ECO:0007669"/>
    <property type="project" value="TreeGrafter"/>
</dbReference>
<gene>
    <name evidence="3" type="ORF">K504DRAFT_481151</name>
</gene>